<sequence length="316" mass="36396">MEEKSAKNYLFKKSKWFQEDIKREFLNEVENQHKHGGSSAIAIYGITRNPDDDNYMMVMQYAKQGSLRKLLDNKYNDLSWELKINNLYYIAKGLVAIHMANLVHKDFHSGNIVNEDMCSSYITDFGLCRPVSQDSNSKGIFGVLPYIAPEVLCGEKYTMKSDIYSLGIIMSEVFTGYPPYHYMPHDFSLAIQICLGRRPEIRCEVPQSLLDLMNKCLDAEPQSRPTAGALVNILIQFCHDLEDKKTELYKQVEEIKNSDDNFLIHNQANQTKSTRFNYQTHKQAIYISRFLNFQKLPKPVNAATSHSIELIEVPDI</sequence>
<dbReference type="InterPro" id="IPR000719">
    <property type="entry name" value="Prot_kinase_dom"/>
</dbReference>
<dbReference type="PANTHER" id="PTHR45756:SF1">
    <property type="entry name" value="PROTEIN KINASE DOMAIN CONTAINING PROTEIN"/>
    <property type="match status" value="1"/>
</dbReference>
<evidence type="ECO:0000313" key="3">
    <source>
        <dbReference type="Proteomes" id="UP000266673"/>
    </source>
</evidence>
<dbReference type="InterPro" id="IPR011009">
    <property type="entry name" value="Kinase-like_dom_sf"/>
</dbReference>
<dbReference type="PANTHER" id="PTHR45756">
    <property type="entry name" value="PALMITOYLTRANSFERASE"/>
    <property type="match status" value="1"/>
</dbReference>
<dbReference type="GO" id="GO:0005524">
    <property type="term" value="F:ATP binding"/>
    <property type="evidence" value="ECO:0007669"/>
    <property type="project" value="InterPro"/>
</dbReference>
<dbReference type="SUPFAM" id="SSF56112">
    <property type="entry name" value="Protein kinase-like (PK-like)"/>
    <property type="match status" value="1"/>
</dbReference>
<name>A0A397VAH3_9GLOM</name>
<dbReference type="Proteomes" id="UP000266673">
    <property type="component" value="Unassembled WGS sequence"/>
</dbReference>
<reference evidence="2 3" key="1">
    <citation type="submission" date="2018-06" db="EMBL/GenBank/DDBJ databases">
        <title>Comparative genomics reveals the genomic features of Rhizophagus irregularis, R. cerebriforme, R. diaphanum and Gigaspora rosea, and their symbiotic lifestyle signature.</title>
        <authorList>
            <person name="Morin E."/>
            <person name="San Clemente H."/>
            <person name="Chen E.C.H."/>
            <person name="De La Providencia I."/>
            <person name="Hainaut M."/>
            <person name="Kuo A."/>
            <person name="Kohler A."/>
            <person name="Murat C."/>
            <person name="Tang N."/>
            <person name="Roy S."/>
            <person name="Loubradou J."/>
            <person name="Henrissat B."/>
            <person name="Grigoriev I.V."/>
            <person name="Corradi N."/>
            <person name="Roux C."/>
            <person name="Martin F.M."/>
        </authorList>
    </citation>
    <scope>NUCLEOTIDE SEQUENCE [LARGE SCALE GENOMIC DNA]</scope>
    <source>
        <strain evidence="2 3">DAOM 194757</strain>
    </source>
</reference>
<dbReference type="EMBL" id="QKWP01000546">
    <property type="protein sequence ID" value="RIB18317.1"/>
    <property type="molecule type" value="Genomic_DNA"/>
</dbReference>
<evidence type="ECO:0000313" key="2">
    <source>
        <dbReference type="EMBL" id="RIB18317.1"/>
    </source>
</evidence>
<dbReference type="OrthoDB" id="4062651at2759"/>
<protein>
    <submittedName>
        <fullName evidence="2">Kinase-like domain-containing protein</fullName>
    </submittedName>
</protein>
<dbReference type="AlphaFoldDB" id="A0A397VAH3"/>
<dbReference type="Pfam" id="PF07714">
    <property type="entry name" value="PK_Tyr_Ser-Thr"/>
    <property type="match status" value="1"/>
</dbReference>
<comment type="caution">
    <text evidence="2">The sequence shown here is derived from an EMBL/GenBank/DDBJ whole genome shotgun (WGS) entry which is preliminary data.</text>
</comment>
<dbReference type="GO" id="GO:0004672">
    <property type="term" value="F:protein kinase activity"/>
    <property type="evidence" value="ECO:0007669"/>
    <property type="project" value="InterPro"/>
</dbReference>
<organism evidence="2 3">
    <name type="scientific">Gigaspora rosea</name>
    <dbReference type="NCBI Taxonomy" id="44941"/>
    <lineage>
        <taxon>Eukaryota</taxon>
        <taxon>Fungi</taxon>
        <taxon>Fungi incertae sedis</taxon>
        <taxon>Mucoromycota</taxon>
        <taxon>Glomeromycotina</taxon>
        <taxon>Glomeromycetes</taxon>
        <taxon>Diversisporales</taxon>
        <taxon>Gigasporaceae</taxon>
        <taxon>Gigaspora</taxon>
    </lineage>
</organism>
<dbReference type="InterPro" id="IPR001245">
    <property type="entry name" value="Ser-Thr/Tyr_kinase_cat_dom"/>
</dbReference>
<keyword evidence="2" id="KW-0418">Kinase</keyword>
<accession>A0A397VAH3</accession>
<keyword evidence="3" id="KW-1185">Reference proteome</keyword>
<dbReference type="InterPro" id="IPR053215">
    <property type="entry name" value="TKL_Ser/Thr_kinase"/>
</dbReference>
<evidence type="ECO:0000259" key="1">
    <source>
        <dbReference type="PROSITE" id="PS50011"/>
    </source>
</evidence>
<proteinExistence type="predicted"/>
<feature type="domain" description="Protein kinase" evidence="1">
    <location>
        <begin position="1"/>
        <end position="242"/>
    </location>
</feature>
<gene>
    <name evidence="2" type="ORF">C2G38_2086014</name>
</gene>
<dbReference type="Gene3D" id="1.10.510.10">
    <property type="entry name" value="Transferase(Phosphotransferase) domain 1"/>
    <property type="match status" value="1"/>
</dbReference>
<keyword evidence="2" id="KW-0808">Transferase</keyword>
<dbReference type="STRING" id="44941.A0A397VAH3"/>
<dbReference type="PROSITE" id="PS50011">
    <property type="entry name" value="PROTEIN_KINASE_DOM"/>
    <property type="match status" value="1"/>
</dbReference>